<dbReference type="RefSeq" id="WP_181582040.1">
    <property type="nucleotide sequence ID" value="NZ_CP059399.1"/>
</dbReference>
<dbReference type="EMBL" id="CP059399">
    <property type="protein sequence ID" value="QLY30842.1"/>
    <property type="molecule type" value="Genomic_DNA"/>
</dbReference>
<dbReference type="Proteomes" id="UP000515512">
    <property type="component" value="Chromosome"/>
</dbReference>
<accession>A0A7D6VCA1</accession>
<organism evidence="2 3">
    <name type="scientific">Nocardia huaxiensis</name>
    <dbReference type="NCBI Taxonomy" id="2755382"/>
    <lineage>
        <taxon>Bacteria</taxon>
        <taxon>Bacillati</taxon>
        <taxon>Actinomycetota</taxon>
        <taxon>Actinomycetes</taxon>
        <taxon>Mycobacteriales</taxon>
        <taxon>Nocardiaceae</taxon>
        <taxon>Nocardia</taxon>
    </lineage>
</organism>
<evidence type="ECO:0000256" key="1">
    <source>
        <dbReference type="SAM" id="MobiDB-lite"/>
    </source>
</evidence>
<evidence type="ECO:0000313" key="3">
    <source>
        <dbReference type="Proteomes" id="UP000515512"/>
    </source>
</evidence>
<evidence type="ECO:0000313" key="2">
    <source>
        <dbReference type="EMBL" id="QLY30842.1"/>
    </source>
</evidence>
<protein>
    <submittedName>
        <fullName evidence="2">Uncharacterized protein</fullName>
    </submittedName>
</protein>
<dbReference type="KEGG" id="nhu:H0264_38170"/>
<proteinExistence type="predicted"/>
<sequence>MPHYTPDHLYLTPEELRDLSRLLSEIPSLTADLEDAFTGRARLGDPNYRLKSRSGDQPLPYSTVAAQVRDHLHAIIVSWVRLICEQRALTYSGPTSTPDLARWLNRNLIALAMTEGAESAPDEIRAAVEAAERVVCPPSNKPVINDAAIEAARVARLNANGIATLAKQLGVPFRNLTARRVRTLKESGKIAPVPGPWAPDWPELFEVGPVLDAHLRYPARRRTSSSAPQGAHRHVRAEARLAG</sequence>
<name>A0A7D6VCA1_9NOCA</name>
<keyword evidence="3" id="KW-1185">Reference proteome</keyword>
<dbReference type="AlphaFoldDB" id="A0A7D6VCA1"/>
<reference evidence="2 3" key="1">
    <citation type="submission" date="2020-07" db="EMBL/GenBank/DDBJ databases">
        <authorList>
            <person name="Zhuang K."/>
            <person name="Ran Y."/>
        </authorList>
    </citation>
    <scope>NUCLEOTIDE SEQUENCE [LARGE SCALE GENOMIC DNA]</scope>
    <source>
        <strain evidence="2 3">WCH-YHL-001</strain>
    </source>
</reference>
<gene>
    <name evidence="2" type="ORF">H0264_38170</name>
</gene>
<feature type="region of interest" description="Disordered" evidence="1">
    <location>
        <begin position="221"/>
        <end position="243"/>
    </location>
</feature>